<comment type="caution">
    <text evidence="1">The sequence shown here is derived from an EMBL/GenBank/DDBJ whole genome shotgun (WGS) entry which is preliminary data.</text>
</comment>
<dbReference type="EMBL" id="JAVRFG010000036">
    <property type="protein sequence ID" value="MDT0493692.1"/>
    <property type="molecule type" value="Genomic_DNA"/>
</dbReference>
<evidence type="ECO:0000313" key="2">
    <source>
        <dbReference type="Proteomes" id="UP001180556"/>
    </source>
</evidence>
<protein>
    <submittedName>
        <fullName evidence="1">Uncharacterized protein</fullName>
    </submittedName>
</protein>
<reference evidence="2" key="1">
    <citation type="submission" date="2023-07" db="EMBL/GenBank/DDBJ databases">
        <title>30 novel species of actinomycetes from the DSMZ collection.</title>
        <authorList>
            <person name="Nouioui I."/>
        </authorList>
    </citation>
    <scope>NUCLEOTIDE SEQUENCE [LARGE SCALE GENOMIC DNA]</scope>
    <source>
        <strain evidence="2">DSM 40932</strain>
    </source>
</reference>
<name>A0ABU2W9B1_9ACTN</name>
<sequence>MYRLVSGEGGHSGAAIRDAYADLFDASDADFRAAAASDNTQGMVVARDAALKESAELLQANARIGLGLLATVVNLTGMTPEETIRKARQLAAENTG</sequence>
<gene>
    <name evidence="1" type="ORF">RM717_24635</name>
</gene>
<proteinExistence type="predicted"/>
<organism evidence="1 2">
    <name type="scientific">Streptomyces stephensoniae</name>
    <dbReference type="NCBI Taxonomy" id="3375367"/>
    <lineage>
        <taxon>Bacteria</taxon>
        <taxon>Bacillati</taxon>
        <taxon>Actinomycetota</taxon>
        <taxon>Actinomycetes</taxon>
        <taxon>Kitasatosporales</taxon>
        <taxon>Streptomycetaceae</taxon>
        <taxon>Streptomyces</taxon>
    </lineage>
</organism>
<evidence type="ECO:0000313" key="1">
    <source>
        <dbReference type="EMBL" id="MDT0493692.1"/>
    </source>
</evidence>
<accession>A0ABU2W9B1</accession>
<dbReference type="Proteomes" id="UP001180556">
    <property type="component" value="Unassembled WGS sequence"/>
</dbReference>
<keyword evidence="2" id="KW-1185">Reference proteome</keyword>